<name>A0ABX3CDR2_9NEIS</name>
<proteinExistence type="predicted"/>
<protein>
    <recommendedName>
        <fullName evidence="3">Terminase</fullName>
    </recommendedName>
</protein>
<accession>A0ABX3CDR2</accession>
<evidence type="ECO:0000313" key="2">
    <source>
        <dbReference type="Proteomes" id="UP000180280"/>
    </source>
</evidence>
<keyword evidence="2" id="KW-1185">Reference proteome</keyword>
<organism evidence="1 2">
    <name type="scientific">Chromobacterium sphagni</name>
    <dbReference type="NCBI Taxonomy" id="1903179"/>
    <lineage>
        <taxon>Bacteria</taxon>
        <taxon>Pseudomonadati</taxon>
        <taxon>Pseudomonadota</taxon>
        <taxon>Betaproteobacteria</taxon>
        <taxon>Neisseriales</taxon>
        <taxon>Chromobacteriaceae</taxon>
        <taxon>Chromobacterium</taxon>
    </lineage>
</organism>
<reference evidence="1 2" key="1">
    <citation type="submission" date="2016-09" db="EMBL/GenBank/DDBJ databases">
        <title>Chromobacterium muskegensis sp. nov., an insecticidal bacterium isolated from Sphagnum bogs.</title>
        <authorList>
            <person name="Sparks M.E."/>
            <person name="Blackburn M.B."/>
            <person name="Gundersen-Rindal D.E."/>
            <person name="Mitchell A."/>
            <person name="Farrar R."/>
            <person name="Kuhar D."/>
        </authorList>
    </citation>
    <scope>NUCLEOTIDE SEQUENCE [LARGE SCALE GENOMIC DNA]</scope>
    <source>
        <strain evidence="1 2">14B-1</strain>
    </source>
</reference>
<dbReference type="RefSeq" id="WP_071112868.1">
    <property type="nucleotide sequence ID" value="NZ_MKCT01000017.1"/>
</dbReference>
<dbReference type="InterPro" id="IPR010270">
    <property type="entry name" value="Phage_P2_GpM"/>
</dbReference>
<dbReference type="Pfam" id="PF05944">
    <property type="entry name" value="Phage_term_smal"/>
    <property type="match status" value="1"/>
</dbReference>
<dbReference type="Proteomes" id="UP000180280">
    <property type="component" value="Unassembled WGS sequence"/>
</dbReference>
<comment type="caution">
    <text evidence="1">The sequence shown here is derived from an EMBL/GenBank/DDBJ whole genome shotgun (WGS) entry which is preliminary data.</text>
</comment>
<sequence length="224" mass="24326">MTSPARAHFLRVTAAEASASAAGGLEHCTGYELMLHKLAEDRRRLKQVQSMERKAEVKREILPDYLPWVEGALSGGKGQPDEVLVTVMLWRIDAGDYGGALDIAEYVLAHGLPLPDRFNRTTATTIAEEIADAAKRARVGGEPFDCQVLTYTAELTDGHDMPDQVRAKLHKESGLAIEAADPAAALEHLRRAQQLDGNAGVKKDIERVIRTLKNTVPPPDGGEA</sequence>
<evidence type="ECO:0000313" key="1">
    <source>
        <dbReference type="EMBL" id="OHX20448.1"/>
    </source>
</evidence>
<dbReference type="EMBL" id="MKCT01000017">
    <property type="protein sequence ID" value="OHX20448.1"/>
    <property type="molecule type" value="Genomic_DNA"/>
</dbReference>
<evidence type="ECO:0008006" key="3">
    <source>
        <dbReference type="Google" id="ProtNLM"/>
    </source>
</evidence>
<gene>
    <name evidence="1" type="ORF">BI344_08235</name>
</gene>